<dbReference type="PROSITE" id="PS51450">
    <property type="entry name" value="LRR"/>
    <property type="match status" value="2"/>
</dbReference>
<evidence type="ECO:0000256" key="2">
    <source>
        <dbReference type="ARBA" id="ARBA00022614"/>
    </source>
</evidence>
<keyword evidence="2" id="KW-0433">Leucine-rich repeat</keyword>
<dbReference type="PANTHER" id="PTHR24359:SF1">
    <property type="entry name" value="INHIBITOR OF NUCLEAR FACTOR KAPPA-B KINASE EPSILON SUBUNIT HOMOLOG 1-RELATED"/>
    <property type="match status" value="1"/>
</dbReference>
<evidence type="ECO:0000259" key="8">
    <source>
        <dbReference type="PROSITE" id="PS50011"/>
    </source>
</evidence>
<dbReference type="Pfam" id="PF23598">
    <property type="entry name" value="LRR_14"/>
    <property type="match status" value="1"/>
</dbReference>
<dbReference type="OrthoDB" id="1394818at2759"/>
<dbReference type="GeneID" id="109712347"/>
<organism evidence="9 10">
    <name type="scientific">Ananas comosus</name>
    <name type="common">Pineapple</name>
    <name type="synonym">Ananas ananas</name>
    <dbReference type="NCBI Taxonomy" id="4615"/>
    <lineage>
        <taxon>Eukaryota</taxon>
        <taxon>Viridiplantae</taxon>
        <taxon>Streptophyta</taxon>
        <taxon>Embryophyta</taxon>
        <taxon>Tracheophyta</taxon>
        <taxon>Spermatophyta</taxon>
        <taxon>Magnoliopsida</taxon>
        <taxon>Liliopsida</taxon>
        <taxon>Poales</taxon>
        <taxon>Bromeliaceae</taxon>
        <taxon>Bromelioideae</taxon>
        <taxon>Ananas</taxon>
    </lineage>
</organism>
<evidence type="ECO:0000256" key="6">
    <source>
        <dbReference type="ARBA" id="ARBA00023136"/>
    </source>
</evidence>
<dbReference type="PRINTS" id="PR00019">
    <property type="entry name" value="LEURICHRPT"/>
</dbReference>
<dbReference type="SUPFAM" id="SSF54001">
    <property type="entry name" value="Cysteine proteinases"/>
    <property type="match status" value="1"/>
</dbReference>
<keyword evidence="6" id="KW-0472">Membrane</keyword>
<dbReference type="PROSITE" id="PS00108">
    <property type="entry name" value="PROTEIN_KINASE_ST"/>
    <property type="match status" value="1"/>
</dbReference>
<feature type="compositionally biased region" description="Acidic residues" evidence="7">
    <location>
        <begin position="25"/>
        <end position="34"/>
    </location>
</feature>
<dbReference type="Gene3D" id="1.10.510.10">
    <property type="entry name" value="Transferase(Phosphotransferase) domain 1"/>
    <property type="match status" value="1"/>
</dbReference>
<dbReference type="RefSeq" id="XP_020091459.1">
    <property type="nucleotide sequence ID" value="XM_020235870.1"/>
</dbReference>
<keyword evidence="4" id="KW-0677">Repeat</keyword>
<dbReference type="InterPro" id="IPR011009">
    <property type="entry name" value="Kinase-like_dom_sf"/>
</dbReference>
<sequence>MISEPRSSDGGLPSAGDRPVGDAAAAEDDFEATEEVGGGGSVGREEAVADVSGKTWEVALLERPPRDVGAEALYVYRNTFNLLPRTIGRLGRLKTLKFFANEVDVLPPEAEDLVELRRLQVKVSSPRISGIPFRKLKSLKELELCKVPLRLSAFSILSEISGLKCLTKLSICHFSIRYLPPEIASLKKLEELDLSFNKLKNLPDGISELNALRSLKVANNKLVDLPSGISSLRCLESLDLSNNRLISLTSLNLASMFTLQYLNLQFNRIHGSCQIPSWISCDFRGNGDVPKGERVHSLVKMGVDGLGAKQSIVNNPCNGHIGSCSCLYAEASSSSRIHTAQKMRKSWKRRDGPQQRARQERLNFSRNRKVDDSSDDVTSKMVEENDSSKVPDMESKHPDMQVTIDEGNLIECSLKSSFSSEAISSSVDDDVCVQDSAESEKISLKKSCQDDFSCTSSVSTCLNKDSDFEGELEDSGSSVNHLSEAKEVSKNSCKATKLFLNSKRHPDMDNNPKPRKFRKPFDDCSNLSYKYSIESFCSVDDHLPDGFYDAGRDRPFMSIQDYEQSFSLGSREIILLDREEDEELDAIVYSAQLLLSSLSRPSLAEREDAAADNLLRASILALFVSDCFGGSERGDSLMRTRRAVVSLNKQQPFICTCYTRNIFDSTGASKQLHGFAQNVNFSDLCDRSIHFIKETHKSNVVPIGKLQFGVCRHRAVLMKYLCDRVDPPIPCELVRGYLDFMPHAWNAVLVRRGNTWVRMVVDACYPTNIREETDAEYFCRYIPLNRLHIPLEGDNSPIFGFSFPSLSICEEIETSSTRSIFHCKIGTVDTAVKVRNLDGRVASSDEMRNFEYGFLAEVRMLGALRKHRCIVDIYGHQLSCKWISSGDGNEEYRLLQSIIAVEYVKGGSVKGYLKKLLDDGEKHVPINLAFHIARDVSCALVELHSKLIIHRDIKSENVLIDCNSKRSDGYPVVKLTDFDQSIPLHSSSHTCCIAHHGVHPPNVCVGTPRWMAPEVLQAVHQKNRYGLEVDIWSFGCFLLELLTLQVPYQGLSDSEIYDRLQRKQGPQLTPELEAFSSLDEPITRLNLGISSDAAAVMLKLLIDLFHQCTRGNPADRPTAENIYNSLCSNYRRPSST</sequence>
<dbReference type="AlphaFoldDB" id="A0A6P5F633"/>
<dbReference type="SUPFAM" id="SSF56112">
    <property type="entry name" value="Protein kinase-like (PK-like)"/>
    <property type="match status" value="1"/>
</dbReference>
<evidence type="ECO:0000313" key="9">
    <source>
        <dbReference type="Proteomes" id="UP000515123"/>
    </source>
</evidence>
<dbReference type="InterPro" id="IPR001611">
    <property type="entry name" value="Leu-rich_rpt"/>
</dbReference>
<evidence type="ECO:0000256" key="3">
    <source>
        <dbReference type="ARBA" id="ARBA00022692"/>
    </source>
</evidence>
<dbReference type="PROSITE" id="PS50011">
    <property type="entry name" value="PROTEIN_KINASE_DOM"/>
    <property type="match status" value="1"/>
</dbReference>
<reference evidence="10" key="2">
    <citation type="submission" date="2025-08" db="UniProtKB">
        <authorList>
            <consortium name="RefSeq"/>
        </authorList>
    </citation>
    <scope>IDENTIFICATION</scope>
    <source>
        <tissue evidence="10">Leaf</tissue>
    </source>
</reference>
<dbReference type="InterPro" id="IPR055414">
    <property type="entry name" value="LRR_R13L4/SHOC2-like"/>
</dbReference>
<feature type="region of interest" description="Disordered" evidence="7">
    <location>
        <begin position="339"/>
        <end position="396"/>
    </location>
</feature>
<reference evidence="9" key="1">
    <citation type="journal article" date="2015" name="Nat. Genet.">
        <title>The pineapple genome and the evolution of CAM photosynthesis.</title>
        <authorList>
            <person name="Ming R."/>
            <person name="VanBuren R."/>
            <person name="Wai C.M."/>
            <person name="Tang H."/>
            <person name="Schatz M.C."/>
            <person name="Bowers J.E."/>
            <person name="Lyons E."/>
            <person name="Wang M.L."/>
            <person name="Chen J."/>
            <person name="Biggers E."/>
            <person name="Zhang J."/>
            <person name="Huang L."/>
            <person name="Zhang L."/>
            <person name="Miao W."/>
            <person name="Zhang J."/>
            <person name="Ye Z."/>
            <person name="Miao C."/>
            <person name="Lin Z."/>
            <person name="Wang H."/>
            <person name="Zhou H."/>
            <person name="Yim W.C."/>
            <person name="Priest H.D."/>
            <person name="Zheng C."/>
            <person name="Woodhouse M."/>
            <person name="Edger P.P."/>
            <person name="Guyot R."/>
            <person name="Guo H.B."/>
            <person name="Guo H."/>
            <person name="Zheng G."/>
            <person name="Singh R."/>
            <person name="Sharma A."/>
            <person name="Min X."/>
            <person name="Zheng Y."/>
            <person name="Lee H."/>
            <person name="Gurtowski J."/>
            <person name="Sedlazeck F.J."/>
            <person name="Harkess A."/>
            <person name="McKain M.R."/>
            <person name="Liao Z."/>
            <person name="Fang J."/>
            <person name="Liu J."/>
            <person name="Zhang X."/>
            <person name="Zhang Q."/>
            <person name="Hu W."/>
            <person name="Qin Y."/>
            <person name="Wang K."/>
            <person name="Chen L.Y."/>
            <person name="Shirley N."/>
            <person name="Lin Y.R."/>
            <person name="Liu L.Y."/>
            <person name="Hernandez A.G."/>
            <person name="Wright C.L."/>
            <person name="Bulone V."/>
            <person name="Tuskan G.A."/>
            <person name="Heath K."/>
            <person name="Zee F."/>
            <person name="Moore P.H."/>
            <person name="Sunkar R."/>
            <person name="Leebens-Mack J.H."/>
            <person name="Mockler T."/>
            <person name="Bennetzen J.L."/>
            <person name="Freeling M."/>
            <person name="Sankoff D."/>
            <person name="Paterson A.H."/>
            <person name="Zhu X."/>
            <person name="Yang X."/>
            <person name="Smith J.A."/>
            <person name="Cushman J.C."/>
            <person name="Paull R.E."/>
            <person name="Yu Q."/>
        </authorList>
    </citation>
    <scope>NUCLEOTIDE SEQUENCE [LARGE SCALE GENOMIC DNA]</scope>
    <source>
        <strain evidence="9">cv. F153</strain>
    </source>
</reference>
<evidence type="ECO:0000256" key="7">
    <source>
        <dbReference type="SAM" id="MobiDB-lite"/>
    </source>
</evidence>
<protein>
    <submittedName>
        <fullName evidence="10">Uncharacterized protein LOC109712347</fullName>
    </submittedName>
</protein>
<dbReference type="GO" id="GO:0016020">
    <property type="term" value="C:membrane"/>
    <property type="evidence" value="ECO:0007669"/>
    <property type="project" value="UniProtKB-SubCell"/>
</dbReference>
<feature type="region of interest" description="Disordered" evidence="7">
    <location>
        <begin position="1"/>
        <end position="44"/>
    </location>
</feature>
<keyword evidence="5" id="KW-1133">Transmembrane helix</keyword>
<dbReference type="GO" id="GO:0005524">
    <property type="term" value="F:ATP binding"/>
    <property type="evidence" value="ECO:0007669"/>
    <property type="project" value="InterPro"/>
</dbReference>
<dbReference type="SMART" id="SM00220">
    <property type="entry name" value="S_TKc"/>
    <property type="match status" value="1"/>
</dbReference>
<gene>
    <name evidence="10" type="primary">LOC109712347</name>
</gene>
<dbReference type="SMART" id="SM00364">
    <property type="entry name" value="LRR_BAC"/>
    <property type="match status" value="3"/>
</dbReference>
<feature type="compositionally biased region" description="Basic and acidic residues" evidence="7">
    <location>
        <begin position="349"/>
        <end position="396"/>
    </location>
</feature>
<dbReference type="GO" id="GO:0004674">
    <property type="term" value="F:protein serine/threonine kinase activity"/>
    <property type="evidence" value="ECO:0007669"/>
    <property type="project" value="TreeGrafter"/>
</dbReference>
<dbReference type="PANTHER" id="PTHR24359">
    <property type="entry name" value="SERINE/THREONINE-PROTEIN KINASE SBK1"/>
    <property type="match status" value="1"/>
</dbReference>
<dbReference type="InterPro" id="IPR038765">
    <property type="entry name" value="Papain-like_cys_pep_sf"/>
</dbReference>
<dbReference type="Pfam" id="PF14381">
    <property type="entry name" value="EDR1_CTR1_ARMC3_pept"/>
    <property type="match status" value="1"/>
</dbReference>
<dbReference type="InterPro" id="IPR055164">
    <property type="entry name" value="EDR1/CTR1/ARMC3-like_pept-like"/>
</dbReference>
<dbReference type="SUPFAM" id="SSF52047">
    <property type="entry name" value="RNI-like"/>
    <property type="match status" value="1"/>
</dbReference>
<evidence type="ECO:0000313" key="10">
    <source>
        <dbReference type="RefSeq" id="XP_020091459.1"/>
    </source>
</evidence>
<dbReference type="SMART" id="SM00369">
    <property type="entry name" value="LRR_TYP"/>
    <property type="match status" value="4"/>
</dbReference>
<dbReference type="Proteomes" id="UP000515123">
    <property type="component" value="Linkage group 1"/>
</dbReference>
<proteinExistence type="predicted"/>
<dbReference type="Pfam" id="PF00069">
    <property type="entry name" value="Pkinase"/>
    <property type="match status" value="1"/>
</dbReference>
<keyword evidence="9" id="KW-1185">Reference proteome</keyword>
<accession>A0A6P5F633</accession>
<keyword evidence="3" id="KW-0812">Transmembrane</keyword>
<dbReference type="InterPro" id="IPR000719">
    <property type="entry name" value="Prot_kinase_dom"/>
</dbReference>
<evidence type="ECO:0000256" key="4">
    <source>
        <dbReference type="ARBA" id="ARBA00022737"/>
    </source>
</evidence>
<evidence type="ECO:0000256" key="5">
    <source>
        <dbReference type="ARBA" id="ARBA00022989"/>
    </source>
</evidence>
<name>A0A6P5F633_ANACO</name>
<dbReference type="InterPro" id="IPR032675">
    <property type="entry name" value="LRR_dom_sf"/>
</dbReference>
<feature type="domain" description="Protein kinase" evidence="8">
    <location>
        <begin position="806"/>
        <end position="1131"/>
    </location>
</feature>
<dbReference type="InterPro" id="IPR003591">
    <property type="entry name" value="Leu-rich_rpt_typical-subtyp"/>
</dbReference>
<dbReference type="SMART" id="SM00365">
    <property type="entry name" value="LRR_SD22"/>
    <property type="match status" value="2"/>
</dbReference>
<comment type="subcellular location">
    <subcellularLocation>
        <location evidence="1">Membrane</location>
    </subcellularLocation>
</comment>
<dbReference type="Gene3D" id="3.80.10.10">
    <property type="entry name" value="Ribonuclease Inhibitor"/>
    <property type="match status" value="1"/>
</dbReference>
<feature type="compositionally biased region" description="Basic residues" evidence="7">
    <location>
        <begin position="339"/>
        <end position="348"/>
    </location>
</feature>
<evidence type="ECO:0000256" key="1">
    <source>
        <dbReference type="ARBA" id="ARBA00004370"/>
    </source>
</evidence>
<dbReference type="InterPro" id="IPR008271">
    <property type="entry name" value="Ser/Thr_kinase_AS"/>
</dbReference>
<dbReference type="FunFam" id="1.10.510.10:FF:000988">
    <property type="entry name" value="Leucine-rich repeat protein kinase family protein"/>
    <property type="match status" value="1"/>
</dbReference>